<reference evidence="4" key="1">
    <citation type="submission" date="2025-08" db="UniProtKB">
        <authorList>
            <consortium name="RefSeq"/>
        </authorList>
    </citation>
    <scope>IDENTIFICATION</scope>
</reference>
<protein>
    <submittedName>
        <fullName evidence="4">Thiamine transporter 2-like</fullName>
    </submittedName>
</protein>
<evidence type="ECO:0000256" key="2">
    <source>
        <dbReference type="SAM" id="Phobius"/>
    </source>
</evidence>
<dbReference type="PaxDb" id="121845-A0A1S4E7H2"/>
<accession>A0A1S4E7H2</accession>
<dbReference type="GeneID" id="103505940"/>
<feature type="transmembrane region" description="Helical" evidence="2">
    <location>
        <begin position="46"/>
        <end position="65"/>
    </location>
</feature>
<keyword evidence="3" id="KW-1185">Reference proteome</keyword>
<dbReference type="Proteomes" id="UP000079169">
    <property type="component" value="Unplaced"/>
</dbReference>
<dbReference type="Pfam" id="PF01770">
    <property type="entry name" value="Folate_carrier"/>
    <property type="match status" value="1"/>
</dbReference>
<keyword evidence="2" id="KW-0812">Transmembrane</keyword>
<feature type="transmembrane region" description="Helical" evidence="2">
    <location>
        <begin position="71"/>
        <end position="91"/>
    </location>
</feature>
<dbReference type="GO" id="GO:0005886">
    <property type="term" value="C:plasma membrane"/>
    <property type="evidence" value="ECO:0007669"/>
    <property type="project" value="TreeGrafter"/>
</dbReference>
<proteinExistence type="inferred from homology"/>
<dbReference type="KEGG" id="dci:103505940"/>
<dbReference type="GO" id="GO:0090482">
    <property type="term" value="F:vitamin transmembrane transporter activity"/>
    <property type="evidence" value="ECO:0007669"/>
    <property type="project" value="InterPro"/>
</dbReference>
<evidence type="ECO:0000313" key="3">
    <source>
        <dbReference type="Proteomes" id="UP000079169"/>
    </source>
</evidence>
<gene>
    <name evidence="4" type="primary">LOC103505940</name>
</gene>
<keyword evidence="2" id="KW-0472">Membrane</keyword>
<evidence type="ECO:0000313" key="4">
    <source>
        <dbReference type="RefSeq" id="XP_017298122.1"/>
    </source>
</evidence>
<dbReference type="OMA" id="DCCRKYI"/>
<comment type="similarity">
    <text evidence="1">Belongs to the reduced folate carrier (RFC) transporter (TC 2.A.48) family.</text>
</comment>
<dbReference type="PANTHER" id="PTHR10686:SF18">
    <property type="entry name" value="IP11787P-RELATED"/>
    <property type="match status" value="1"/>
</dbReference>
<dbReference type="InterPro" id="IPR002666">
    <property type="entry name" value="Folate_carrier"/>
</dbReference>
<dbReference type="RefSeq" id="XP_017298122.1">
    <property type="nucleotide sequence ID" value="XM_017442633.2"/>
</dbReference>
<dbReference type="STRING" id="121845.A0A1S4E7H2"/>
<sequence>MELWVKLSIWIGTFGFFKEFRPEDPYIVQYLTGHKMNFTDEQVNQVIFPVSTYTSLVELVFVFLITDWLRYKPVVILCALSGVIVQVMLIWGRGITAMRVSVCPNGRTSFFLDLPT</sequence>
<name>A0A1S4E7H2_DIACI</name>
<organism evidence="3 4">
    <name type="scientific">Diaphorina citri</name>
    <name type="common">Asian citrus psyllid</name>
    <dbReference type="NCBI Taxonomy" id="121845"/>
    <lineage>
        <taxon>Eukaryota</taxon>
        <taxon>Metazoa</taxon>
        <taxon>Ecdysozoa</taxon>
        <taxon>Arthropoda</taxon>
        <taxon>Hexapoda</taxon>
        <taxon>Insecta</taxon>
        <taxon>Pterygota</taxon>
        <taxon>Neoptera</taxon>
        <taxon>Paraneoptera</taxon>
        <taxon>Hemiptera</taxon>
        <taxon>Sternorrhyncha</taxon>
        <taxon>Psylloidea</taxon>
        <taxon>Psyllidae</taxon>
        <taxon>Diaphorininae</taxon>
        <taxon>Diaphorina</taxon>
    </lineage>
</organism>
<evidence type="ECO:0000256" key="1">
    <source>
        <dbReference type="ARBA" id="ARBA00005773"/>
    </source>
</evidence>
<dbReference type="PANTHER" id="PTHR10686">
    <property type="entry name" value="FOLATE TRANSPORTER"/>
    <property type="match status" value="1"/>
</dbReference>
<keyword evidence="2" id="KW-1133">Transmembrane helix</keyword>
<dbReference type="AlphaFoldDB" id="A0A1S4E7H2"/>